<keyword evidence="3" id="KW-1185">Reference proteome</keyword>
<evidence type="ECO:0000313" key="3">
    <source>
        <dbReference type="Proteomes" id="UP001575181"/>
    </source>
</evidence>
<feature type="domain" description="NIF system FeS cluster assembly NifU N-terminal" evidence="1">
    <location>
        <begin position="8"/>
        <end position="90"/>
    </location>
</feature>
<accession>A0ABV4TRI2</accession>
<dbReference type="Gene3D" id="3.90.1010.10">
    <property type="match status" value="1"/>
</dbReference>
<evidence type="ECO:0000313" key="2">
    <source>
        <dbReference type="EMBL" id="MFA9459944.1"/>
    </source>
</evidence>
<comment type="caution">
    <text evidence="2">The sequence shown here is derived from an EMBL/GenBank/DDBJ whole genome shotgun (WGS) entry which is preliminary data.</text>
</comment>
<proteinExistence type="predicted"/>
<dbReference type="InterPro" id="IPR002871">
    <property type="entry name" value="NIF_FeS_clus_asmbl_NifU_N"/>
</dbReference>
<dbReference type="RefSeq" id="WP_373654725.1">
    <property type="nucleotide sequence ID" value="NZ_JBGUAW010000002.1"/>
</dbReference>
<dbReference type="Pfam" id="PF01592">
    <property type="entry name" value="NifU_N"/>
    <property type="match status" value="1"/>
</dbReference>
<sequence length="141" mass="15210">MGIAAYHKDALMDHFRNPRNRGGLERAQATGRGANPLCGDEVEVGLRLEGGRLAEVVFRARACAICTASASLLTVVLEGREIPEAGELRRTLESWLDGGDGAPPAPLDVLEPVRGEGARRRCVLLPWEALEEGLREASRKA</sequence>
<dbReference type="PANTHER" id="PTHR10093">
    <property type="entry name" value="IRON-SULFUR CLUSTER ASSEMBLY ENZYME NIFU HOMOLOG"/>
    <property type="match status" value="1"/>
</dbReference>
<evidence type="ECO:0000259" key="1">
    <source>
        <dbReference type="Pfam" id="PF01592"/>
    </source>
</evidence>
<dbReference type="EMBL" id="JBGUAW010000002">
    <property type="protein sequence ID" value="MFA9459944.1"/>
    <property type="molecule type" value="Genomic_DNA"/>
</dbReference>
<protein>
    <submittedName>
        <fullName evidence="2">Iron-sulfur cluster assembly scaffold protein</fullName>
    </submittedName>
</protein>
<dbReference type="Proteomes" id="UP001575181">
    <property type="component" value="Unassembled WGS sequence"/>
</dbReference>
<gene>
    <name evidence="2" type="ORF">ACERLL_03800</name>
</gene>
<name>A0ABV4TRI2_9GAMM</name>
<reference evidence="2 3" key="1">
    <citation type="submission" date="2024-08" db="EMBL/GenBank/DDBJ databases">
        <title>Whole-genome sequencing of halo(alkali)philic microorganisms from hypersaline lakes.</title>
        <authorList>
            <person name="Sorokin D.Y."/>
            <person name="Merkel A.Y."/>
            <person name="Messina E."/>
            <person name="Yakimov M."/>
        </authorList>
    </citation>
    <scope>NUCLEOTIDE SEQUENCE [LARGE SCALE GENOMIC DNA]</scope>
    <source>
        <strain evidence="2 3">Cl-TMA</strain>
    </source>
</reference>
<dbReference type="SUPFAM" id="SSF82649">
    <property type="entry name" value="SufE/NifU"/>
    <property type="match status" value="1"/>
</dbReference>
<organism evidence="2 3">
    <name type="scientific">Thiohalorhabdus methylotrophus</name>
    <dbReference type="NCBI Taxonomy" id="3242694"/>
    <lineage>
        <taxon>Bacteria</taxon>
        <taxon>Pseudomonadati</taxon>
        <taxon>Pseudomonadota</taxon>
        <taxon>Gammaproteobacteria</taxon>
        <taxon>Thiohalorhabdales</taxon>
        <taxon>Thiohalorhabdaceae</taxon>
        <taxon>Thiohalorhabdus</taxon>
    </lineage>
</organism>
<dbReference type="CDD" id="cd06664">
    <property type="entry name" value="IscU_like"/>
    <property type="match status" value="1"/>
</dbReference>